<evidence type="ECO:0000313" key="2">
    <source>
        <dbReference type="Proteomes" id="UP000049855"/>
    </source>
</evidence>
<accession>A0A0U1L0F6</accession>
<dbReference type="RefSeq" id="WP_021167847.1">
    <property type="nucleotide sequence ID" value="NZ_CTRP01000012.1"/>
</dbReference>
<keyword evidence="2" id="KW-1185">Reference proteome</keyword>
<evidence type="ECO:0000313" key="1">
    <source>
        <dbReference type="EMBL" id="CQR73035.1"/>
    </source>
</evidence>
<gene>
    <name evidence="1" type="ORF">SpAn4DRAFT_2267</name>
</gene>
<sequence length="40" mass="4331">MPWSYLPHTPQDRKAMLTAVGVFLLLAAEPPAEFAAAGYV</sequence>
<dbReference type="AlphaFoldDB" id="A0A0U1L0F6"/>
<protein>
    <submittedName>
        <fullName evidence="1">Uncharacterized protein</fullName>
    </submittedName>
</protein>
<dbReference type="EMBL" id="CTRP01000012">
    <property type="protein sequence ID" value="CQR73035.1"/>
    <property type="molecule type" value="Genomic_DNA"/>
</dbReference>
<reference evidence="2" key="1">
    <citation type="submission" date="2015-03" db="EMBL/GenBank/DDBJ databases">
        <authorList>
            <person name="Nijsse Bart"/>
        </authorList>
    </citation>
    <scope>NUCLEOTIDE SEQUENCE [LARGE SCALE GENOMIC DNA]</scope>
</reference>
<name>A0A0U1L0F6_9FIRM</name>
<proteinExistence type="predicted"/>
<dbReference type="Proteomes" id="UP000049855">
    <property type="component" value="Unassembled WGS sequence"/>
</dbReference>
<organism evidence="1 2">
    <name type="scientific">Sporomusa ovata</name>
    <dbReference type="NCBI Taxonomy" id="2378"/>
    <lineage>
        <taxon>Bacteria</taxon>
        <taxon>Bacillati</taxon>
        <taxon>Bacillota</taxon>
        <taxon>Negativicutes</taxon>
        <taxon>Selenomonadales</taxon>
        <taxon>Sporomusaceae</taxon>
        <taxon>Sporomusa</taxon>
    </lineage>
</organism>